<proteinExistence type="predicted"/>
<dbReference type="Pfam" id="PF01425">
    <property type="entry name" value="Amidase"/>
    <property type="match status" value="1"/>
</dbReference>
<dbReference type="Gene3D" id="3.90.1300.10">
    <property type="entry name" value="Amidase signature (AS) domain"/>
    <property type="match status" value="1"/>
</dbReference>
<evidence type="ECO:0000256" key="1">
    <source>
        <dbReference type="SAM" id="MobiDB-lite"/>
    </source>
</evidence>
<reference evidence="3 4" key="1">
    <citation type="submission" date="2018-11" db="EMBL/GenBank/DDBJ databases">
        <title>Whole genome sequence of Streptomyces chrestomyceticus NBRC 13444(T).</title>
        <authorList>
            <person name="Komaki H."/>
            <person name="Tamura T."/>
        </authorList>
    </citation>
    <scope>NUCLEOTIDE SEQUENCE [LARGE SCALE GENOMIC DNA]</scope>
    <source>
        <strain evidence="3 4">NBRC 13444</strain>
    </source>
</reference>
<comment type="caution">
    <text evidence="3">The sequence shown here is derived from an EMBL/GenBank/DDBJ whole genome shotgun (WGS) entry which is preliminary data.</text>
</comment>
<evidence type="ECO:0000313" key="3">
    <source>
        <dbReference type="EMBL" id="GCD40063.1"/>
    </source>
</evidence>
<sequence>MIPRRTLLIASTGITTPAAASAPSSPRPGPRPGFRKADAEALHLAPARVQVAALCRREISSRDLLEQYLRHIAQANPHVSAIVTLDADAARAAADRADRHLAETGRPLGPLHGLPMTVKDALETKGMRTTSGSPDLSSHIPDRDADAVALLRAAGAVLIGKTNVPVMCQDIQTSNPLFGTTDNPYDSTRTAGGSSGGAAAAVATGLTSLEVGSDLAGSLRLPAAYCGVHALRTSRGTAPVVPVRGHIPRLPGWATSSDMVTLGPMARTADDLDLLLDVLVAPALADRGGWTITLPAPTRAELSQYRVGVWADDAYCRVDAETRALLDQVTTLLRSVGASVDDTTRPVDFAESNTLFQRLLFATGSATATDSAFAADVAAAEKIPADDPAGLFLHSRTMRHRDWCVADEARQQLRAAWDRYFAGHDVLITPAAPTAAVPDQTGTPPPQRFITVDGVKRPFFDQTSWVNLASLVGLPSVVVPAGRTADGLPLAVQIIGPYLADRTLVAMAKHLAPHLPGPGRPPAARTA</sequence>
<dbReference type="PIRSF" id="PIRSF001221">
    <property type="entry name" value="Amidase_fungi"/>
    <property type="match status" value="1"/>
</dbReference>
<dbReference type="InterPro" id="IPR036928">
    <property type="entry name" value="AS_sf"/>
</dbReference>
<name>A0A7U9L472_9ACTN</name>
<evidence type="ECO:0000259" key="2">
    <source>
        <dbReference type="Pfam" id="PF01425"/>
    </source>
</evidence>
<dbReference type="GeneID" id="95626542"/>
<dbReference type="InterPro" id="IPR052739">
    <property type="entry name" value="FAAH2"/>
</dbReference>
<dbReference type="GO" id="GO:0012505">
    <property type="term" value="C:endomembrane system"/>
    <property type="evidence" value="ECO:0007669"/>
    <property type="project" value="TreeGrafter"/>
</dbReference>
<protein>
    <submittedName>
        <fullName evidence="3">Amidase</fullName>
    </submittedName>
</protein>
<feature type="compositionally biased region" description="Low complexity" evidence="1">
    <location>
        <begin position="13"/>
        <end position="24"/>
    </location>
</feature>
<evidence type="ECO:0000313" key="4">
    <source>
        <dbReference type="Proteomes" id="UP000287830"/>
    </source>
</evidence>
<accession>A0A7U9L472</accession>
<dbReference type="EMBL" id="BHZC01000001">
    <property type="protein sequence ID" value="GCD40063.1"/>
    <property type="molecule type" value="Genomic_DNA"/>
</dbReference>
<feature type="region of interest" description="Disordered" evidence="1">
    <location>
        <begin position="13"/>
        <end position="35"/>
    </location>
</feature>
<organism evidence="3 4">
    <name type="scientific">Streptomyces chrestomyceticus JCM 4735</name>
    <dbReference type="NCBI Taxonomy" id="1306181"/>
    <lineage>
        <taxon>Bacteria</taxon>
        <taxon>Bacillati</taxon>
        <taxon>Actinomycetota</taxon>
        <taxon>Actinomycetes</taxon>
        <taxon>Kitasatosporales</taxon>
        <taxon>Streptomycetaceae</taxon>
        <taxon>Streptomyces</taxon>
    </lineage>
</organism>
<dbReference type="RefSeq" id="WP_125048848.1">
    <property type="nucleotide sequence ID" value="NZ_BHZC01000001.1"/>
</dbReference>
<dbReference type="OrthoDB" id="182039at2"/>
<dbReference type="InterPro" id="IPR023631">
    <property type="entry name" value="Amidase_dom"/>
</dbReference>
<dbReference type="PANTHER" id="PTHR43372:SF4">
    <property type="entry name" value="FATTY-ACID AMIDE HYDROLASE 2"/>
    <property type="match status" value="1"/>
</dbReference>
<feature type="domain" description="Amidase" evidence="2">
    <location>
        <begin position="63"/>
        <end position="504"/>
    </location>
</feature>
<dbReference type="PANTHER" id="PTHR43372">
    <property type="entry name" value="FATTY-ACID AMIDE HYDROLASE"/>
    <property type="match status" value="1"/>
</dbReference>
<dbReference type="Proteomes" id="UP000287830">
    <property type="component" value="Unassembled WGS sequence"/>
</dbReference>
<dbReference type="AlphaFoldDB" id="A0A7U9L472"/>
<dbReference type="SUPFAM" id="SSF75304">
    <property type="entry name" value="Amidase signature (AS) enzymes"/>
    <property type="match status" value="1"/>
</dbReference>
<gene>
    <name evidence="3" type="ORF">OEIGOIKO_07920</name>
</gene>